<proteinExistence type="predicted"/>
<reference evidence="1 2" key="1">
    <citation type="submission" date="2016-10" db="EMBL/GenBank/DDBJ databases">
        <authorList>
            <person name="de Groot N.N."/>
        </authorList>
    </citation>
    <scope>NUCLEOTIDE SEQUENCE [LARGE SCALE GENOMIC DNA]</scope>
    <source>
        <strain evidence="1 2">Nm22</strain>
    </source>
</reference>
<name>A0A1H8F8G4_9PROT</name>
<organism evidence="1 2">
    <name type="scientific">Nitrosomonas marina</name>
    <dbReference type="NCBI Taxonomy" id="917"/>
    <lineage>
        <taxon>Bacteria</taxon>
        <taxon>Pseudomonadati</taxon>
        <taxon>Pseudomonadota</taxon>
        <taxon>Betaproteobacteria</taxon>
        <taxon>Nitrosomonadales</taxon>
        <taxon>Nitrosomonadaceae</taxon>
        <taxon>Nitrosomonas</taxon>
    </lineage>
</organism>
<dbReference type="RefSeq" id="WP_090631940.1">
    <property type="nucleotide sequence ID" value="NZ_FOCP01000012.1"/>
</dbReference>
<sequence>MESDKEQLKRTRNTNNKLSVINDSKPEIGLIESAETERNARIAVSAYYKAQARGFEPGHELEDWLLAEAEQHK</sequence>
<accession>A0A1H8F8G4</accession>
<evidence type="ECO:0000313" key="1">
    <source>
        <dbReference type="EMBL" id="SEN27328.1"/>
    </source>
</evidence>
<dbReference type="AlphaFoldDB" id="A0A1H8F8G4"/>
<dbReference type="OrthoDB" id="8538784at2"/>
<evidence type="ECO:0008006" key="3">
    <source>
        <dbReference type="Google" id="ProtNLM"/>
    </source>
</evidence>
<dbReference type="EMBL" id="FOCP01000012">
    <property type="protein sequence ID" value="SEN27328.1"/>
    <property type="molecule type" value="Genomic_DNA"/>
</dbReference>
<evidence type="ECO:0000313" key="2">
    <source>
        <dbReference type="Proteomes" id="UP000199459"/>
    </source>
</evidence>
<dbReference type="Proteomes" id="UP000199459">
    <property type="component" value="Unassembled WGS sequence"/>
</dbReference>
<gene>
    <name evidence="1" type="ORF">SAMN05216325_11220</name>
</gene>
<dbReference type="STRING" id="917.SAMN05216326_10976"/>
<protein>
    <recommendedName>
        <fullName evidence="3">DUF2934 domain-containing protein</fullName>
    </recommendedName>
</protein>
<dbReference type="Pfam" id="PF11154">
    <property type="entry name" value="DUF2934"/>
    <property type="match status" value="1"/>
</dbReference>
<dbReference type="InterPro" id="IPR021327">
    <property type="entry name" value="DUF2934"/>
</dbReference>